<gene>
    <name evidence="4" type="ORF">S03H2_11063</name>
</gene>
<accession>X1F3P9</accession>
<evidence type="ECO:0000313" key="4">
    <source>
        <dbReference type="EMBL" id="GAH39547.1"/>
    </source>
</evidence>
<dbReference type="PROSITE" id="PS51146">
    <property type="entry name" value="KAIC"/>
    <property type="match status" value="1"/>
</dbReference>
<dbReference type="SUPFAM" id="SSF52540">
    <property type="entry name" value="P-loop containing nucleoside triphosphate hydrolases"/>
    <property type="match status" value="1"/>
</dbReference>
<dbReference type="GO" id="GO:0005524">
    <property type="term" value="F:ATP binding"/>
    <property type="evidence" value="ECO:0007669"/>
    <property type="project" value="UniProtKB-KW"/>
</dbReference>
<dbReference type="Gene3D" id="3.40.50.300">
    <property type="entry name" value="P-loop containing nucleotide triphosphate hydrolases"/>
    <property type="match status" value="1"/>
</dbReference>
<sequence length="195" mass="21715">MSEEMYFKQDSIINRVRTGIDGLDGIIDGGLPEKSITLVSGPPGSGKSIFCFQFLYEGVKKGEKCLFLTLDKKVNGLLIQAKKLGFDFQPAMEKKLAKFLFLNVNKKLVYESMINEILSGEYDRVVLDSLTPLSEMPIYIKDTVSNSDISIINSEEIPINTNLPVRRLHLRFIMDALETAETTSIVTSELPVGSS</sequence>
<keyword evidence="1" id="KW-0547">Nucleotide-binding</keyword>
<keyword evidence="2" id="KW-0067">ATP-binding</keyword>
<evidence type="ECO:0000259" key="3">
    <source>
        <dbReference type="PROSITE" id="PS51146"/>
    </source>
</evidence>
<dbReference type="PRINTS" id="PR01874">
    <property type="entry name" value="DNAREPAIRADA"/>
</dbReference>
<evidence type="ECO:0000256" key="1">
    <source>
        <dbReference type="ARBA" id="ARBA00022741"/>
    </source>
</evidence>
<reference evidence="4" key="1">
    <citation type="journal article" date="2014" name="Front. Microbiol.">
        <title>High frequency of phylogenetically diverse reductive dehalogenase-homologous genes in deep subseafloor sedimentary metagenomes.</title>
        <authorList>
            <person name="Kawai M."/>
            <person name="Futagami T."/>
            <person name="Toyoda A."/>
            <person name="Takaki Y."/>
            <person name="Nishi S."/>
            <person name="Hori S."/>
            <person name="Arai W."/>
            <person name="Tsubouchi T."/>
            <person name="Morono Y."/>
            <person name="Uchiyama I."/>
            <person name="Ito T."/>
            <person name="Fujiyama A."/>
            <person name="Inagaki F."/>
            <person name="Takami H."/>
        </authorList>
    </citation>
    <scope>NUCLEOTIDE SEQUENCE</scope>
    <source>
        <strain evidence="4">Expedition CK06-06</strain>
    </source>
</reference>
<dbReference type="Pfam" id="PF06745">
    <property type="entry name" value="ATPase"/>
    <property type="match status" value="1"/>
</dbReference>
<dbReference type="AlphaFoldDB" id="X1F3P9"/>
<dbReference type="InterPro" id="IPR027417">
    <property type="entry name" value="P-loop_NTPase"/>
</dbReference>
<evidence type="ECO:0000256" key="2">
    <source>
        <dbReference type="ARBA" id="ARBA00022840"/>
    </source>
</evidence>
<dbReference type="EMBL" id="BARU01005657">
    <property type="protein sequence ID" value="GAH39547.1"/>
    <property type="molecule type" value="Genomic_DNA"/>
</dbReference>
<organism evidence="4">
    <name type="scientific">marine sediment metagenome</name>
    <dbReference type="NCBI Taxonomy" id="412755"/>
    <lineage>
        <taxon>unclassified sequences</taxon>
        <taxon>metagenomes</taxon>
        <taxon>ecological metagenomes</taxon>
    </lineage>
</organism>
<proteinExistence type="predicted"/>
<protein>
    <recommendedName>
        <fullName evidence="3">KaiC domain-containing protein</fullName>
    </recommendedName>
</protein>
<comment type="caution">
    <text evidence="4">The sequence shown here is derived from an EMBL/GenBank/DDBJ whole genome shotgun (WGS) entry which is preliminary data.</text>
</comment>
<feature type="domain" description="KaiC" evidence="3">
    <location>
        <begin position="14"/>
        <end position="195"/>
    </location>
</feature>
<feature type="non-terminal residue" evidence="4">
    <location>
        <position position="195"/>
    </location>
</feature>
<dbReference type="InterPro" id="IPR014774">
    <property type="entry name" value="KaiC-like_dom"/>
</dbReference>
<name>X1F3P9_9ZZZZ</name>
<dbReference type="PANTHER" id="PTHR43637">
    <property type="entry name" value="UPF0273 PROTEIN TM_0370"/>
    <property type="match status" value="1"/>
</dbReference>
<dbReference type="InterPro" id="IPR010624">
    <property type="entry name" value="KaiC_dom"/>
</dbReference>